<organism evidence="1 2">
    <name type="scientific">Ceratodon purpureus</name>
    <name type="common">Fire moss</name>
    <name type="synonym">Dicranum purpureum</name>
    <dbReference type="NCBI Taxonomy" id="3225"/>
    <lineage>
        <taxon>Eukaryota</taxon>
        <taxon>Viridiplantae</taxon>
        <taxon>Streptophyta</taxon>
        <taxon>Embryophyta</taxon>
        <taxon>Bryophyta</taxon>
        <taxon>Bryophytina</taxon>
        <taxon>Bryopsida</taxon>
        <taxon>Dicranidae</taxon>
        <taxon>Pseudoditrichales</taxon>
        <taxon>Ditrichaceae</taxon>
        <taxon>Ceratodon</taxon>
    </lineage>
</organism>
<dbReference type="Proteomes" id="UP000822688">
    <property type="component" value="Chromosome V"/>
</dbReference>
<name>A0A8T0HT29_CERPU</name>
<keyword evidence="2" id="KW-1185">Reference proteome</keyword>
<protein>
    <submittedName>
        <fullName evidence="1">Uncharacterized protein</fullName>
    </submittedName>
</protein>
<gene>
    <name evidence="1" type="ORF">KC19_VG227200</name>
</gene>
<dbReference type="EMBL" id="CM026426">
    <property type="protein sequence ID" value="KAG0573996.1"/>
    <property type="molecule type" value="Genomic_DNA"/>
</dbReference>
<evidence type="ECO:0000313" key="2">
    <source>
        <dbReference type="Proteomes" id="UP000822688"/>
    </source>
</evidence>
<proteinExistence type="predicted"/>
<dbReference type="AlphaFoldDB" id="A0A8T0HT29"/>
<sequence length="88" mass="10156">MAKSLKVPKLSQNNEYGHDWGKYPRSEKRSMLYALQQSLKIVYPGSIYLTIISSKVKVVRSSTLVKKTFFERRSTPPNTHCPSTLRPR</sequence>
<accession>A0A8T0HT29</accession>
<reference evidence="1" key="1">
    <citation type="submission" date="2020-06" db="EMBL/GenBank/DDBJ databases">
        <title>WGS assembly of Ceratodon purpureus strain R40.</title>
        <authorList>
            <person name="Carey S.B."/>
            <person name="Jenkins J."/>
            <person name="Shu S."/>
            <person name="Lovell J.T."/>
            <person name="Sreedasyam A."/>
            <person name="Maumus F."/>
            <person name="Tiley G.P."/>
            <person name="Fernandez-Pozo N."/>
            <person name="Barry K."/>
            <person name="Chen C."/>
            <person name="Wang M."/>
            <person name="Lipzen A."/>
            <person name="Daum C."/>
            <person name="Saski C.A."/>
            <person name="Payton A.C."/>
            <person name="Mcbreen J.C."/>
            <person name="Conrad R.E."/>
            <person name="Kollar L.M."/>
            <person name="Olsson S."/>
            <person name="Huttunen S."/>
            <person name="Landis J.B."/>
            <person name="Wickett N.J."/>
            <person name="Johnson M.G."/>
            <person name="Rensing S.A."/>
            <person name="Grimwood J."/>
            <person name="Schmutz J."/>
            <person name="Mcdaniel S.F."/>
        </authorList>
    </citation>
    <scope>NUCLEOTIDE SEQUENCE</scope>
    <source>
        <strain evidence="1">R40</strain>
    </source>
</reference>
<evidence type="ECO:0000313" key="1">
    <source>
        <dbReference type="EMBL" id="KAG0573996.1"/>
    </source>
</evidence>
<comment type="caution">
    <text evidence="1">The sequence shown here is derived from an EMBL/GenBank/DDBJ whole genome shotgun (WGS) entry which is preliminary data.</text>
</comment>